<keyword evidence="4" id="KW-1185">Reference proteome</keyword>
<dbReference type="PANTHER" id="PTHR12526:SF636">
    <property type="entry name" value="BLL3647 PROTEIN"/>
    <property type="match status" value="1"/>
</dbReference>
<accession>A0A6G7YRU2</accession>
<dbReference type="EMBL" id="CP049869">
    <property type="protein sequence ID" value="QIK79452.1"/>
    <property type="molecule type" value="Genomic_DNA"/>
</dbReference>
<dbReference type="KEGG" id="spii:G7077_11600"/>
<dbReference type="Gene3D" id="3.40.50.2000">
    <property type="entry name" value="Glycogen Phosphorylase B"/>
    <property type="match status" value="2"/>
</dbReference>
<dbReference type="Pfam" id="PF13439">
    <property type="entry name" value="Glyco_transf_4"/>
    <property type="match status" value="1"/>
</dbReference>
<keyword evidence="3" id="KW-0808">Transferase</keyword>
<evidence type="ECO:0000313" key="4">
    <source>
        <dbReference type="Proteomes" id="UP000503222"/>
    </source>
</evidence>
<proteinExistence type="predicted"/>
<dbReference type="Pfam" id="PF00534">
    <property type="entry name" value="Glycos_transf_1"/>
    <property type="match status" value="1"/>
</dbReference>
<evidence type="ECO:0000259" key="1">
    <source>
        <dbReference type="Pfam" id="PF00534"/>
    </source>
</evidence>
<feature type="domain" description="Glycosyltransferase subfamily 4-like N-terminal" evidence="2">
    <location>
        <begin position="7"/>
        <end position="167"/>
    </location>
</feature>
<dbReference type="AlphaFoldDB" id="A0A6G7YRU2"/>
<dbReference type="GO" id="GO:0016757">
    <property type="term" value="F:glycosyltransferase activity"/>
    <property type="evidence" value="ECO:0007669"/>
    <property type="project" value="InterPro"/>
</dbReference>
<sequence length="360" mass="38441">MIESASGGSANIMVALALHAAKRGHDVFAIYSPDRADPAVVEALNNGGLAAVRPSQMRRSIGPWDGADGLILRRTLTGLGKLDVIHSHSSKAGALARVFGRFGGTAQVYSPHGFYTMTGQAPFYIGPVERALGLLTDKIVAVSDYERRHAIDLGIGSDRVAVVENGIAPYQPLPRDEARRQLGLPADAFVIGFVGRLAPQKDPLAAVDVIDGVDPALNANLAIIGDGDLRAEAEEKAARNGSRVLFAGSRDAKPLFSAFDCLLCTSEYEGMPVSFLEALHCGIPIISYPVGGTEELVHDRESGFVVDPTPIAAARAIEHLARMSPAERNRLEIACRTLATTHTDATMGDATLELYRRLRR</sequence>
<dbReference type="PANTHER" id="PTHR12526">
    <property type="entry name" value="GLYCOSYLTRANSFERASE"/>
    <property type="match status" value="1"/>
</dbReference>
<gene>
    <name evidence="3" type="ORF">G7077_11600</name>
</gene>
<dbReference type="InterPro" id="IPR028098">
    <property type="entry name" value="Glyco_trans_4-like_N"/>
</dbReference>
<reference evidence="3 4" key="1">
    <citation type="submission" date="2020-03" db="EMBL/GenBank/DDBJ databases">
        <title>Sphingomonas sp. nov., isolated from fish.</title>
        <authorList>
            <person name="Hyun D.-W."/>
            <person name="Bae J.-W."/>
        </authorList>
    </citation>
    <scope>NUCLEOTIDE SEQUENCE [LARGE SCALE GENOMIC DNA]</scope>
    <source>
        <strain evidence="3 4">HDW15B</strain>
    </source>
</reference>
<dbReference type="InterPro" id="IPR001296">
    <property type="entry name" value="Glyco_trans_1"/>
</dbReference>
<name>A0A6G7YRU2_9SPHN</name>
<protein>
    <submittedName>
        <fullName evidence="3">Glycosyltransferase family 4 protein</fullName>
    </submittedName>
</protein>
<feature type="domain" description="Glycosyl transferase family 1" evidence="1">
    <location>
        <begin position="175"/>
        <end position="330"/>
    </location>
</feature>
<evidence type="ECO:0000259" key="2">
    <source>
        <dbReference type="Pfam" id="PF13439"/>
    </source>
</evidence>
<evidence type="ECO:0000313" key="3">
    <source>
        <dbReference type="EMBL" id="QIK79452.1"/>
    </source>
</evidence>
<organism evidence="3 4">
    <name type="scientific">Sphingomonas piscis</name>
    <dbReference type="NCBI Taxonomy" id="2714943"/>
    <lineage>
        <taxon>Bacteria</taxon>
        <taxon>Pseudomonadati</taxon>
        <taxon>Pseudomonadota</taxon>
        <taxon>Alphaproteobacteria</taxon>
        <taxon>Sphingomonadales</taxon>
        <taxon>Sphingomonadaceae</taxon>
        <taxon>Sphingomonas</taxon>
    </lineage>
</organism>
<dbReference type="Proteomes" id="UP000503222">
    <property type="component" value="Chromosome"/>
</dbReference>
<dbReference type="SUPFAM" id="SSF53756">
    <property type="entry name" value="UDP-Glycosyltransferase/glycogen phosphorylase"/>
    <property type="match status" value="1"/>
</dbReference>
<dbReference type="RefSeq" id="WP_166411839.1">
    <property type="nucleotide sequence ID" value="NZ_CP049869.1"/>
</dbReference>